<evidence type="ECO:0008006" key="4">
    <source>
        <dbReference type="Google" id="ProtNLM"/>
    </source>
</evidence>
<protein>
    <recommendedName>
        <fullName evidence="4">COMM domain-containing protein</fullName>
    </recommendedName>
</protein>
<dbReference type="KEGG" id="ehx:EMIHUDRAFT_207840"/>
<sequence length="78" mass="8067">MSAIVGGAEVAARLRVGSQQLRASLRLSLDDAADLKLAAQVLRDSAPLLARVGRQAAAGGASADERLRRLVPPTPAPR</sequence>
<name>A0A0D3JE34_EMIH1</name>
<keyword evidence="3" id="KW-1185">Reference proteome</keyword>
<accession>A0A0D3JE34</accession>
<evidence type="ECO:0000313" key="2">
    <source>
        <dbReference type="EnsemblProtists" id="EOD21769"/>
    </source>
</evidence>
<dbReference type="RefSeq" id="XP_005774198.1">
    <property type="nucleotide sequence ID" value="XM_005774141.1"/>
</dbReference>
<dbReference type="GeneID" id="17267276"/>
<reference evidence="3" key="1">
    <citation type="journal article" date="2013" name="Nature">
        <title>Pan genome of the phytoplankton Emiliania underpins its global distribution.</title>
        <authorList>
            <person name="Read B.A."/>
            <person name="Kegel J."/>
            <person name="Klute M.J."/>
            <person name="Kuo A."/>
            <person name="Lefebvre S.C."/>
            <person name="Maumus F."/>
            <person name="Mayer C."/>
            <person name="Miller J."/>
            <person name="Monier A."/>
            <person name="Salamov A."/>
            <person name="Young J."/>
            <person name="Aguilar M."/>
            <person name="Claverie J.M."/>
            <person name="Frickenhaus S."/>
            <person name="Gonzalez K."/>
            <person name="Herman E.K."/>
            <person name="Lin Y.C."/>
            <person name="Napier J."/>
            <person name="Ogata H."/>
            <person name="Sarno A.F."/>
            <person name="Shmutz J."/>
            <person name="Schroeder D."/>
            <person name="de Vargas C."/>
            <person name="Verret F."/>
            <person name="von Dassow P."/>
            <person name="Valentin K."/>
            <person name="Van de Peer Y."/>
            <person name="Wheeler G."/>
            <person name="Dacks J.B."/>
            <person name="Delwiche C.F."/>
            <person name="Dyhrman S.T."/>
            <person name="Glockner G."/>
            <person name="John U."/>
            <person name="Richards T."/>
            <person name="Worden A.Z."/>
            <person name="Zhang X."/>
            <person name="Grigoriev I.V."/>
            <person name="Allen A.E."/>
            <person name="Bidle K."/>
            <person name="Borodovsky M."/>
            <person name="Bowler C."/>
            <person name="Brownlee C."/>
            <person name="Cock J.M."/>
            <person name="Elias M."/>
            <person name="Gladyshev V.N."/>
            <person name="Groth M."/>
            <person name="Guda C."/>
            <person name="Hadaegh A."/>
            <person name="Iglesias-Rodriguez M.D."/>
            <person name="Jenkins J."/>
            <person name="Jones B.M."/>
            <person name="Lawson T."/>
            <person name="Leese F."/>
            <person name="Lindquist E."/>
            <person name="Lobanov A."/>
            <person name="Lomsadze A."/>
            <person name="Malik S.B."/>
            <person name="Marsh M.E."/>
            <person name="Mackinder L."/>
            <person name="Mock T."/>
            <person name="Mueller-Roeber B."/>
            <person name="Pagarete A."/>
            <person name="Parker M."/>
            <person name="Probert I."/>
            <person name="Quesneville H."/>
            <person name="Raines C."/>
            <person name="Rensing S.A."/>
            <person name="Riano-Pachon D.M."/>
            <person name="Richier S."/>
            <person name="Rokitta S."/>
            <person name="Shiraiwa Y."/>
            <person name="Soanes D.M."/>
            <person name="van der Giezen M."/>
            <person name="Wahlund T.M."/>
            <person name="Williams B."/>
            <person name="Wilson W."/>
            <person name="Wolfe G."/>
            <person name="Wurch L.L."/>
        </authorList>
    </citation>
    <scope>NUCLEOTIDE SEQUENCE</scope>
</reference>
<feature type="region of interest" description="Disordered" evidence="1">
    <location>
        <begin position="58"/>
        <end position="78"/>
    </location>
</feature>
<dbReference type="EnsemblProtists" id="EOD21769">
    <property type="protein sequence ID" value="EOD21769"/>
    <property type="gene ID" value="EMIHUDRAFT_207840"/>
</dbReference>
<evidence type="ECO:0000256" key="1">
    <source>
        <dbReference type="SAM" id="MobiDB-lite"/>
    </source>
</evidence>
<dbReference type="Proteomes" id="UP000013827">
    <property type="component" value="Unassembled WGS sequence"/>
</dbReference>
<dbReference type="PaxDb" id="2903-EOD21769"/>
<organism evidence="2 3">
    <name type="scientific">Emiliania huxleyi (strain CCMP1516)</name>
    <dbReference type="NCBI Taxonomy" id="280463"/>
    <lineage>
        <taxon>Eukaryota</taxon>
        <taxon>Haptista</taxon>
        <taxon>Haptophyta</taxon>
        <taxon>Prymnesiophyceae</taxon>
        <taxon>Isochrysidales</taxon>
        <taxon>Noelaerhabdaceae</taxon>
        <taxon>Emiliania</taxon>
    </lineage>
</organism>
<reference evidence="2" key="2">
    <citation type="submission" date="2024-10" db="UniProtKB">
        <authorList>
            <consortium name="EnsemblProtists"/>
        </authorList>
    </citation>
    <scope>IDENTIFICATION</scope>
</reference>
<dbReference type="HOGENOM" id="CLU_2627127_0_0_1"/>
<dbReference type="AlphaFoldDB" id="A0A0D3JE34"/>
<evidence type="ECO:0000313" key="3">
    <source>
        <dbReference type="Proteomes" id="UP000013827"/>
    </source>
</evidence>
<proteinExistence type="predicted"/>